<reference evidence="1 2" key="1">
    <citation type="submission" date="2013-06" db="EMBL/GenBank/DDBJ databases">
        <authorList>
            <person name="Weinstock G."/>
            <person name="Sodergren E."/>
            <person name="Lobos E.A."/>
            <person name="Fulton L."/>
            <person name="Fulton R."/>
            <person name="Courtney L."/>
            <person name="Fronick C."/>
            <person name="O'Laughlin M."/>
            <person name="Godfrey J."/>
            <person name="Wilson R.M."/>
            <person name="Miner T."/>
            <person name="Farmer C."/>
            <person name="Delehaunty K."/>
            <person name="Cordes M."/>
            <person name="Minx P."/>
            <person name="Tomlinson C."/>
            <person name="Chen J."/>
            <person name="Wollam A."/>
            <person name="Pepin K.H."/>
            <person name="Bhonagiri V."/>
            <person name="Zhang X."/>
            <person name="Warren W."/>
            <person name="Mitreva M."/>
            <person name="Mardis E.R."/>
            <person name="Wilson R.K."/>
        </authorList>
    </citation>
    <scope>NUCLEOTIDE SEQUENCE [LARGE SCALE GENOMIC DNA]</scope>
    <source>
        <strain evidence="1 2">ATCC 29426</strain>
    </source>
</reference>
<organism evidence="1 2">
    <name type="scientific">Prevotella disiens JCM 6334 = ATCC 29426</name>
    <dbReference type="NCBI Taxonomy" id="1235811"/>
    <lineage>
        <taxon>Bacteria</taxon>
        <taxon>Pseudomonadati</taxon>
        <taxon>Bacteroidota</taxon>
        <taxon>Bacteroidia</taxon>
        <taxon>Bacteroidales</taxon>
        <taxon>Prevotellaceae</taxon>
        <taxon>Prevotella</taxon>
    </lineage>
</organism>
<accession>A0ABN0NS79</accession>
<protein>
    <submittedName>
        <fullName evidence="1">Uncharacterized protein</fullName>
    </submittedName>
</protein>
<proteinExistence type="predicted"/>
<name>A0ABN0NS79_9BACT</name>
<keyword evidence="2" id="KW-1185">Reference proteome</keyword>
<evidence type="ECO:0000313" key="1">
    <source>
        <dbReference type="EMBL" id="ERJ76939.1"/>
    </source>
</evidence>
<gene>
    <name evidence="1" type="ORF">HMPREF0653_01307</name>
</gene>
<sequence>MFHDKEICIFCNSLIIKRIKNISFLLFKRAYFAMQKSLF</sequence>
<dbReference type="Proteomes" id="UP000016660">
    <property type="component" value="Unassembled WGS sequence"/>
</dbReference>
<evidence type="ECO:0000313" key="2">
    <source>
        <dbReference type="Proteomes" id="UP000016660"/>
    </source>
</evidence>
<comment type="caution">
    <text evidence="1">The sequence shown here is derived from an EMBL/GenBank/DDBJ whole genome shotgun (WGS) entry which is preliminary data.</text>
</comment>
<dbReference type="EMBL" id="AWUY01000105">
    <property type="protein sequence ID" value="ERJ76939.1"/>
    <property type="molecule type" value="Genomic_DNA"/>
</dbReference>